<reference evidence="4" key="1">
    <citation type="submission" date="2006-10" db="EMBL/GenBank/DDBJ databases">
        <authorList>
            <person name="Amadeo P."/>
            <person name="Zhao Q."/>
            <person name="Wortman J."/>
            <person name="Fraser-Liggett C."/>
            <person name="Carlton J."/>
        </authorList>
    </citation>
    <scope>NUCLEOTIDE SEQUENCE</scope>
    <source>
        <strain evidence="4">G3</strain>
    </source>
</reference>
<comment type="similarity">
    <text evidence="1">Belongs to the ERGIC family.</text>
</comment>
<dbReference type="VEuPathDB" id="TrichDB:TVAGG3_0588650"/>
<dbReference type="InterPro" id="IPR045888">
    <property type="entry name" value="Erv"/>
</dbReference>
<dbReference type="KEGG" id="tva:4767876"/>
<dbReference type="EMBL" id="DS113347">
    <property type="protein sequence ID" value="EAY09945.1"/>
    <property type="molecule type" value="Genomic_DNA"/>
</dbReference>
<dbReference type="eggNOG" id="KOG2667">
    <property type="taxonomic scope" value="Eukaryota"/>
</dbReference>
<dbReference type="InParanoid" id="A2EBM8"/>
<dbReference type="RefSeq" id="XP_001322168.1">
    <property type="nucleotide sequence ID" value="XM_001322133.1"/>
</dbReference>
<dbReference type="OrthoDB" id="5541786at2759"/>
<keyword evidence="5" id="KW-1185">Reference proteome</keyword>
<dbReference type="STRING" id="5722.A2EBM8"/>
<organism evidence="4 5">
    <name type="scientific">Trichomonas vaginalis (strain ATCC PRA-98 / G3)</name>
    <dbReference type="NCBI Taxonomy" id="412133"/>
    <lineage>
        <taxon>Eukaryota</taxon>
        <taxon>Metamonada</taxon>
        <taxon>Parabasalia</taxon>
        <taxon>Trichomonadida</taxon>
        <taxon>Trichomonadidae</taxon>
        <taxon>Trichomonas</taxon>
    </lineage>
</organism>
<protein>
    <recommendedName>
        <fullName evidence="3">Endoplasmic reticulum vesicle transporter C-terminal domain-containing protein</fullName>
    </recommendedName>
</protein>
<dbReference type="PANTHER" id="PTHR10984">
    <property type="entry name" value="ENDOPLASMIC RETICULUM-GOLGI INTERMEDIATE COMPARTMENT PROTEIN"/>
    <property type="match status" value="1"/>
</dbReference>
<keyword evidence="2" id="KW-0812">Transmembrane</keyword>
<dbReference type="VEuPathDB" id="TrichDB:TVAG_482190"/>
<dbReference type="InterPro" id="IPR012936">
    <property type="entry name" value="Erv_C"/>
</dbReference>
<evidence type="ECO:0000313" key="4">
    <source>
        <dbReference type="EMBL" id="EAY09945.1"/>
    </source>
</evidence>
<gene>
    <name evidence="4" type="ORF">TVAG_482190</name>
</gene>
<evidence type="ECO:0000313" key="5">
    <source>
        <dbReference type="Proteomes" id="UP000001542"/>
    </source>
</evidence>
<feature type="domain" description="Endoplasmic reticulum vesicle transporter C-terminal" evidence="3">
    <location>
        <begin position="45"/>
        <end position="205"/>
    </location>
</feature>
<sequence>MSLPKTIPYYIDVTIFRECEDLHFDILNQKRTFEIEAISNTSFNKEGGFCRMKSQGTIPSVPGSMHIGLGKNFEQNGQHKHQHITLYNKNLSHRINQFRFGELELDSPLHQTSLMLQKQVLYMLTYQVKLVPVIENEKIGFQLLADLTKTNIDKIRSNGIPAILFEWDFSPLQLTKTTEKTPLIILISHLLGVFGSFFMFVRWFDSLVFGSNTFKYVKL</sequence>
<dbReference type="SMR" id="A2EBM8"/>
<dbReference type="PANTHER" id="PTHR10984:SF25">
    <property type="entry name" value="ENDOPLASMIC RETICULUM-GOLGI INTERMEDIATE COMPARTMENT PROTEIN 3"/>
    <property type="match status" value="1"/>
</dbReference>
<dbReference type="Pfam" id="PF07970">
    <property type="entry name" value="COPIIcoated_ERV"/>
    <property type="match status" value="1"/>
</dbReference>
<proteinExistence type="inferred from homology"/>
<dbReference type="AlphaFoldDB" id="A2EBM8"/>
<evidence type="ECO:0000259" key="3">
    <source>
        <dbReference type="Pfam" id="PF07970"/>
    </source>
</evidence>
<accession>A2EBM8</accession>
<evidence type="ECO:0000256" key="1">
    <source>
        <dbReference type="ARBA" id="ARBA00005648"/>
    </source>
</evidence>
<feature type="transmembrane region" description="Helical" evidence="2">
    <location>
        <begin position="183"/>
        <end position="204"/>
    </location>
</feature>
<dbReference type="Proteomes" id="UP000001542">
    <property type="component" value="Unassembled WGS sequence"/>
</dbReference>
<keyword evidence="2" id="KW-0472">Membrane</keyword>
<dbReference type="GO" id="GO:0005783">
    <property type="term" value="C:endoplasmic reticulum"/>
    <property type="evidence" value="ECO:0000318"/>
    <property type="project" value="GO_Central"/>
</dbReference>
<dbReference type="GO" id="GO:0030134">
    <property type="term" value="C:COPII-coated ER to Golgi transport vesicle"/>
    <property type="evidence" value="ECO:0000318"/>
    <property type="project" value="GO_Central"/>
</dbReference>
<name>A2EBM8_TRIV3</name>
<evidence type="ECO:0000256" key="2">
    <source>
        <dbReference type="SAM" id="Phobius"/>
    </source>
</evidence>
<reference evidence="4" key="2">
    <citation type="journal article" date="2007" name="Science">
        <title>Draft genome sequence of the sexually transmitted pathogen Trichomonas vaginalis.</title>
        <authorList>
            <person name="Carlton J.M."/>
            <person name="Hirt R.P."/>
            <person name="Silva J.C."/>
            <person name="Delcher A.L."/>
            <person name="Schatz M."/>
            <person name="Zhao Q."/>
            <person name="Wortman J.R."/>
            <person name="Bidwell S.L."/>
            <person name="Alsmark U.C.M."/>
            <person name="Besteiro S."/>
            <person name="Sicheritz-Ponten T."/>
            <person name="Noel C.J."/>
            <person name="Dacks J.B."/>
            <person name="Foster P.G."/>
            <person name="Simillion C."/>
            <person name="Van de Peer Y."/>
            <person name="Miranda-Saavedra D."/>
            <person name="Barton G.J."/>
            <person name="Westrop G.D."/>
            <person name="Mueller S."/>
            <person name="Dessi D."/>
            <person name="Fiori P.L."/>
            <person name="Ren Q."/>
            <person name="Paulsen I."/>
            <person name="Zhang H."/>
            <person name="Bastida-Corcuera F.D."/>
            <person name="Simoes-Barbosa A."/>
            <person name="Brown M.T."/>
            <person name="Hayes R.D."/>
            <person name="Mukherjee M."/>
            <person name="Okumura C.Y."/>
            <person name="Schneider R."/>
            <person name="Smith A.J."/>
            <person name="Vanacova S."/>
            <person name="Villalvazo M."/>
            <person name="Haas B.J."/>
            <person name="Pertea M."/>
            <person name="Feldblyum T.V."/>
            <person name="Utterback T.R."/>
            <person name="Shu C.L."/>
            <person name="Osoegawa K."/>
            <person name="de Jong P.J."/>
            <person name="Hrdy I."/>
            <person name="Horvathova L."/>
            <person name="Zubacova Z."/>
            <person name="Dolezal P."/>
            <person name="Malik S.B."/>
            <person name="Logsdon J.M. Jr."/>
            <person name="Henze K."/>
            <person name="Gupta A."/>
            <person name="Wang C.C."/>
            <person name="Dunne R.L."/>
            <person name="Upcroft J.A."/>
            <person name="Upcroft P."/>
            <person name="White O."/>
            <person name="Salzberg S.L."/>
            <person name="Tang P."/>
            <person name="Chiu C.-H."/>
            <person name="Lee Y.-S."/>
            <person name="Embley T.M."/>
            <person name="Coombs G.H."/>
            <person name="Mottram J.C."/>
            <person name="Tachezy J."/>
            <person name="Fraser-Liggett C.M."/>
            <person name="Johnson P.J."/>
        </authorList>
    </citation>
    <scope>NUCLEOTIDE SEQUENCE [LARGE SCALE GENOMIC DNA]</scope>
    <source>
        <strain evidence="4">G3</strain>
    </source>
</reference>
<keyword evidence="2" id="KW-1133">Transmembrane helix</keyword>